<keyword evidence="1" id="KW-0812">Transmembrane</keyword>
<evidence type="ECO:0000256" key="1">
    <source>
        <dbReference type="SAM" id="Phobius"/>
    </source>
</evidence>
<keyword evidence="1" id="KW-1133">Transmembrane helix</keyword>
<gene>
    <name evidence="2" type="ORF">GCM10007380_40700</name>
</gene>
<keyword evidence="1" id="KW-0472">Membrane</keyword>
<keyword evidence="3" id="KW-1185">Reference proteome</keyword>
<reference evidence="3" key="1">
    <citation type="journal article" date="2019" name="Int. J. Syst. Evol. Microbiol.">
        <title>The Global Catalogue of Microorganisms (GCM) 10K type strain sequencing project: providing services to taxonomists for standard genome sequencing and annotation.</title>
        <authorList>
            <consortium name="The Broad Institute Genomics Platform"/>
            <consortium name="The Broad Institute Genome Sequencing Center for Infectious Disease"/>
            <person name="Wu L."/>
            <person name="Ma J."/>
        </authorList>
    </citation>
    <scope>NUCLEOTIDE SEQUENCE [LARGE SCALE GENOMIC DNA]</scope>
    <source>
        <strain evidence="3">CGMCC 1.14993</strain>
    </source>
</reference>
<name>A0A8J3F5K3_9BACI</name>
<sequence>MEQEIIKPNPTNNKNNIGIYIISSVALIVLVVGIILFMNQNKIKNQVENLSSDVKTLKKDINAINSFEEVNTLQNIKDYAKISDSARETLATEEKTNGIGIKYAQELNKLYLYAFKYEEASNEFITSFEPDTNNDSIKNLFEDIKLESERRVDAASDLSGYSKELLRYMKEDDIFKWNENMGYLNDAQKKYDDQVDIYFDVKHEIEKIKKTSEEKLQVKQNKIKQLKAKLYFK</sequence>
<comment type="caution">
    <text evidence="2">The sequence shown here is derived from an EMBL/GenBank/DDBJ whole genome shotgun (WGS) entry which is preliminary data.</text>
</comment>
<feature type="transmembrane region" description="Helical" evidence="1">
    <location>
        <begin position="17"/>
        <end position="38"/>
    </location>
</feature>
<dbReference type="AlphaFoldDB" id="A0A8J3F5K3"/>
<evidence type="ECO:0000313" key="2">
    <source>
        <dbReference type="EMBL" id="GGI17991.1"/>
    </source>
</evidence>
<dbReference type="OrthoDB" id="660652at1385"/>
<evidence type="ECO:0000313" key="3">
    <source>
        <dbReference type="Proteomes" id="UP000626244"/>
    </source>
</evidence>
<organism evidence="2 3">
    <name type="scientific">Gottfriedia solisilvae</name>
    <dbReference type="NCBI Taxonomy" id="1516104"/>
    <lineage>
        <taxon>Bacteria</taxon>
        <taxon>Bacillati</taxon>
        <taxon>Bacillota</taxon>
        <taxon>Bacilli</taxon>
        <taxon>Bacillales</taxon>
        <taxon>Bacillaceae</taxon>
        <taxon>Gottfriedia</taxon>
    </lineage>
</organism>
<accession>A0A8J3F5K3</accession>
<dbReference type="RefSeq" id="WP_088003411.1">
    <property type="nucleotide sequence ID" value="NZ_BMHB01000004.1"/>
</dbReference>
<dbReference type="Proteomes" id="UP000626244">
    <property type="component" value="Unassembled WGS sequence"/>
</dbReference>
<proteinExistence type="predicted"/>
<protein>
    <submittedName>
        <fullName evidence="2">Uncharacterized protein</fullName>
    </submittedName>
</protein>
<dbReference type="EMBL" id="BMHB01000004">
    <property type="protein sequence ID" value="GGI17991.1"/>
    <property type="molecule type" value="Genomic_DNA"/>
</dbReference>